<keyword evidence="9 14" id="KW-0694">RNA-binding</keyword>
<dbReference type="Gene3D" id="1.10.240.10">
    <property type="entry name" value="Tyrosyl-Transfer RNA Synthetase"/>
    <property type="match status" value="1"/>
</dbReference>
<dbReference type="NCBIfam" id="TIGR00234">
    <property type="entry name" value="tyrS"/>
    <property type="match status" value="1"/>
</dbReference>
<comment type="subcellular location">
    <subcellularLocation>
        <location evidence="2">Cytoplasm</location>
    </subcellularLocation>
    <subcellularLocation>
        <location evidence="1">Nucleus</location>
    </subcellularLocation>
</comment>
<keyword evidence="4" id="KW-0963">Cytoplasm</keyword>
<keyword evidence="18" id="KW-1185">Reference proteome</keyword>
<evidence type="ECO:0000256" key="7">
    <source>
        <dbReference type="ARBA" id="ARBA00022741"/>
    </source>
</evidence>
<comment type="caution">
    <text evidence="17">The sequence shown here is derived from an EMBL/GenBank/DDBJ whole genome shotgun (WGS) entry which is preliminary data.</text>
</comment>
<evidence type="ECO:0000313" key="18">
    <source>
        <dbReference type="Proteomes" id="UP000198287"/>
    </source>
</evidence>
<evidence type="ECO:0000256" key="12">
    <source>
        <dbReference type="ARBA" id="ARBA00023242"/>
    </source>
</evidence>
<name>A0A226DY58_FOLCA</name>
<dbReference type="GO" id="GO:0004831">
    <property type="term" value="F:tyrosine-tRNA ligase activity"/>
    <property type="evidence" value="ECO:0007669"/>
    <property type="project" value="UniProtKB-EC"/>
</dbReference>
<dbReference type="CDD" id="cd00805">
    <property type="entry name" value="TyrRS_core"/>
    <property type="match status" value="1"/>
</dbReference>
<evidence type="ECO:0000259" key="16">
    <source>
        <dbReference type="PROSITE" id="PS50886"/>
    </source>
</evidence>
<evidence type="ECO:0000256" key="5">
    <source>
        <dbReference type="ARBA" id="ARBA00022555"/>
    </source>
</evidence>
<dbReference type="SUPFAM" id="SSF52374">
    <property type="entry name" value="Nucleotidylyl transferase"/>
    <property type="match status" value="1"/>
</dbReference>
<dbReference type="OrthoDB" id="197206at2759"/>
<dbReference type="PANTHER" id="PTHR11586:SF43">
    <property type="entry name" value="TYROSINE--TRNA LIGASE, CYTOPLASMIC"/>
    <property type="match status" value="1"/>
</dbReference>
<keyword evidence="10 15" id="KW-0648">Protein biosynthesis</keyword>
<accession>A0A226DY58</accession>
<evidence type="ECO:0000256" key="11">
    <source>
        <dbReference type="ARBA" id="ARBA00023146"/>
    </source>
</evidence>
<evidence type="ECO:0000256" key="10">
    <source>
        <dbReference type="ARBA" id="ARBA00022917"/>
    </source>
</evidence>
<dbReference type="SUPFAM" id="SSF50249">
    <property type="entry name" value="Nucleic acid-binding proteins"/>
    <property type="match status" value="1"/>
</dbReference>
<dbReference type="PRINTS" id="PR01040">
    <property type="entry name" value="TRNASYNTHTYR"/>
</dbReference>
<dbReference type="STRING" id="158441.A0A226DY58"/>
<dbReference type="EMBL" id="LNIX01000009">
    <property type="protein sequence ID" value="OXA50213.1"/>
    <property type="molecule type" value="Genomic_DNA"/>
</dbReference>
<comment type="similarity">
    <text evidence="3 15">Belongs to the class-I aminoacyl-tRNA synthetase family.</text>
</comment>
<evidence type="ECO:0000256" key="2">
    <source>
        <dbReference type="ARBA" id="ARBA00004496"/>
    </source>
</evidence>
<sequence>MNGEALSLERKKTLITRNLQEVLGEDRLDALLKERDVKIYWGTATTGKPHIAYFVPMSKVADFLKAGCEVTILFADLHAYLDNLKAPWSLLALRTKYYEEIIKAMLTSIGVPLDKLKFVKGSEYQFTKEYTMDVYRLSSMISEHDARKAGAEVVKQVEHPLLSGLLYPGLQALDEEYLKCDAQFGGVDQRKIFTFGEKYLPQLGYAKRVHLMNPMVPGLTGGKMSSSEAESKIDILDSPEDVKKKLKKAFCEPGNIQDNGVLSFVKHVIFPIFGESGPFIIERTAENGGNLDFSSFDALEQSFAKQEVHPGDLKESVGKYITRLLGPIRDSWAASKELQDLTKTAYPDMSKAVKEDVLGPNKLDIRVGKIVEVEKHPEADSLYIEKIDVGEALPRTIVSGLANYVKIEDMKDRMVVVLCNLKPAKLKGIMSSGMVLCASQDEPKDVEPLFPPTGATAGDRILVENYEDGTPDDVLNPKKKIWEKLQVDLKVHPSNVAQWQGNNLFSKSGPVTAKRLSNVPIR</sequence>
<dbReference type="GO" id="GO:0000049">
    <property type="term" value="F:tRNA binding"/>
    <property type="evidence" value="ECO:0007669"/>
    <property type="project" value="UniProtKB-UniRule"/>
</dbReference>
<dbReference type="FunFam" id="3.40.50.620:FF:000040">
    <property type="entry name" value="Tyrosine--tRNA ligase"/>
    <property type="match status" value="1"/>
</dbReference>
<dbReference type="InterPro" id="IPR002307">
    <property type="entry name" value="Tyr-tRNA-ligase"/>
</dbReference>
<dbReference type="Gene3D" id="2.40.50.140">
    <property type="entry name" value="Nucleic acid-binding proteins"/>
    <property type="match status" value="1"/>
</dbReference>
<dbReference type="InterPro" id="IPR051270">
    <property type="entry name" value="Tyrosine-tRNA_ligase_regulator"/>
</dbReference>
<gene>
    <name evidence="17" type="ORF">Fcan01_15006</name>
</gene>
<dbReference type="Gene3D" id="3.40.50.620">
    <property type="entry name" value="HUPs"/>
    <property type="match status" value="1"/>
</dbReference>
<dbReference type="NCBIfam" id="NF006330">
    <property type="entry name" value="PRK08560.1"/>
    <property type="match status" value="1"/>
</dbReference>
<dbReference type="Pfam" id="PF01588">
    <property type="entry name" value="tRNA_bind"/>
    <property type="match status" value="1"/>
</dbReference>
<dbReference type="Proteomes" id="UP000198287">
    <property type="component" value="Unassembled WGS sequence"/>
</dbReference>
<protein>
    <recommendedName>
        <fullName evidence="15">Tyrosine--tRNA ligase</fullName>
        <ecNumber evidence="15">6.1.1.1</ecNumber>
    </recommendedName>
    <alternativeName>
        <fullName evidence="15">Tyrosyl-tRNA synthetase</fullName>
    </alternativeName>
</protein>
<keyword evidence="7 15" id="KW-0547">Nucleotide-binding</keyword>
<dbReference type="InterPro" id="IPR012340">
    <property type="entry name" value="NA-bd_OB-fold"/>
</dbReference>
<evidence type="ECO:0000256" key="13">
    <source>
        <dbReference type="ARBA" id="ARBA00048400"/>
    </source>
</evidence>
<evidence type="ECO:0000313" key="17">
    <source>
        <dbReference type="EMBL" id="OXA50213.1"/>
    </source>
</evidence>
<dbReference type="Pfam" id="PF00579">
    <property type="entry name" value="tRNA-synt_1b"/>
    <property type="match status" value="1"/>
</dbReference>
<keyword evidence="12" id="KW-0539">Nucleus</keyword>
<reference evidence="17 18" key="1">
    <citation type="submission" date="2015-12" db="EMBL/GenBank/DDBJ databases">
        <title>The genome of Folsomia candida.</title>
        <authorList>
            <person name="Faddeeva A."/>
            <person name="Derks M.F."/>
            <person name="Anvar Y."/>
            <person name="Smit S."/>
            <person name="Van Straalen N."/>
            <person name="Roelofs D."/>
        </authorList>
    </citation>
    <scope>NUCLEOTIDE SEQUENCE [LARGE SCALE GENOMIC DNA]</scope>
    <source>
        <strain evidence="17 18">VU population</strain>
        <tissue evidence="17">Whole body</tissue>
    </source>
</reference>
<evidence type="ECO:0000256" key="8">
    <source>
        <dbReference type="ARBA" id="ARBA00022840"/>
    </source>
</evidence>
<feature type="domain" description="TRNA-binding" evidence="16">
    <location>
        <begin position="359"/>
        <end position="462"/>
    </location>
</feature>
<dbReference type="InterPro" id="IPR014729">
    <property type="entry name" value="Rossmann-like_a/b/a_fold"/>
</dbReference>
<dbReference type="InterPro" id="IPR002547">
    <property type="entry name" value="tRNA-bd_dom"/>
</dbReference>
<dbReference type="GO" id="GO:0005737">
    <property type="term" value="C:cytoplasm"/>
    <property type="evidence" value="ECO:0007669"/>
    <property type="project" value="UniProtKB-SubCell"/>
</dbReference>
<organism evidence="17 18">
    <name type="scientific">Folsomia candida</name>
    <name type="common">Springtail</name>
    <dbReference type="NCBI Taxonomy" id="158441"/>
    <lineage>
        <taxon>Eukaryota</taxon>
        <taxon>Metazoa</taxon>
        <taxon>Ecdysozoa</taxon>
        <taxon>Arthropoda</taxon>
        <taxon>Hexapoda</taxon>
        <taxon>Collembola</taxon>
        <taxon>Entomobryomorpha</taxon>
        <taxon>Isotomoidea</taxon>
        <taxon>Isotomidae</taxon>
        <taxon>Proisotominae</taxon>
        <taxon>Folsomia</taxon>
    </lineage>
</organism>
<evidence type="ECO:0000256" key="14">
    <source>
        <dbReference type="PROSITE-ProRule" id="PRU00209"/>
    </source>
</evidence>
<comment type="catalytic activity">
    <reaction evidence="13">
        <text>tRNA(Tyr) + L-tyrosine + ATP = L-tyrosyl-tRNA(Tyr) + AMP + diphosphate + H(+)</text>
        <dbReference type="Rhea" id="RHEA:10220"/>
        <dbReference type="Rhea" id="RHEA-COMP:9706"/>
        <dbReference type="Rhea" id="RHEA-COMP:9707"/>
        <dbReference type="ChEBI" id="CHEBI:15378"/>
        <dbReference type="ChEBI" id="CHEBI:30616"/>
        <dbReference type="ChEBI" id="CHEBI:33019"/>
        <dbReference type="ChEBI" id="CHEBI:58315"/>
        <dbReference type="ChEBI" id="CHEBI:78442"/>
        <dbReference type="ChEBI" id="CHEBI:78536"/>
        <dbReference type="ChEBI" id="CHEBI:456215"/>
        <dbReference type="EC" id="6.1.1.1"/>
    </reaction>
    <physiologicalReaction direction="left-to-right" evidence="13">
        <dbReference type="Rhea" id="RHEA:10221"/>
    </physiologicalReaction>
</comment>
<dbReference type="CDD" id="cd02799">
    <property type="entry name" value="tRNA_bind_EMAP-II_like"/>
    <property type="match status" value="1"/>
</dbReference>
<dbReference type="PANTHER" id="PTHR11586">
    <property type="entry name" value="TRNA-AMINOACYLATION COFACTOR ARC1 FAMILY MEMBER"/>
    <property type="match status" value="1"/>
</dbReference>
<evidence type="ECO:0000256" key="3">
    <source>
        <dbReference type="ARBA" id="ARBA00005594"/>
    </source>
</evidence>
<dbReference type="GO" id="GO:0006950">
    <property type="term" value="P:response to stress"/>
    <property type="evidence" value="ECO:0007669"/>
    <property type="project" value="UniProtKB-ARBA"/>
</dbReference>
<keyword evidence="8 15" id="KW-0067">ATP-binding</keyword>
<dbReference type="InterPro" id="IPR002305">
    <property type="entry name" value="aa-tRNA-synth_Ic"/>
</dbReference>
<evidence type="ECO:0000256" key="6">
    <source>
        <dbReference type="ARBA" id="ARBA00022598"/>
    </source>
</evidence>
<keyword evidence="5 14" id="KW-0820">tRNA-binding</keyword>
<evidence type="ECO:0000256" key="4">
    <source>
        <dbReference type="ARBA" id="ARBA00022490"/>
    </source>
</evidence>
<evidence type="ECO:0000256" key="1">
    <source>
        <dbReference type="ARBA" id="ARBA00004123"/>
    </source>
</evidence>
<dbReference type="GO" id="GO:0006437">
    <property type="term" value="P:tyrosyl-tRNA aminoacylation"/>
    <property type="evidence" value="ECO:0007669"/>
    <property type="project" value="InterPro"/>
</dbReference>
<dbReference type="GO" id="GO:0005634">
    <property type="term" value="C:nucleus"/>
    <property type="evidence" value="ECO:0007669"/>
    <property type="project" value="UniProtKB-SubCell"/>
</dbReference>
<dbReference type="AlphaFoldDB" id="A0A226DY58"/>
<evidence type="ECO:0000256" key="15">
    <source>
        <dbReference type="RuleBase" id="RU361234"/>
    </source>
</evidence>
<dbReference type="FunFam" id="2.40.50.140:FF:000047">
    <property type="entry name" value="tyrosine--tRNA ligase, cytoplasmic isoform X2"/>
    <property type="match status" value="1"/>
</dbReference>
<keyword evidence="11 15" id="KW-0030">Aminoacyl-tRNA synthetase</keyword>
<keyword evidence="6 15" id="KW-0436">Ligase</keyword>
<dbReference type="PROSITE" id="PS50886">
    <property type="entry name" value="TRBD"/>
    <property type="match status" value="1"/>
</dbReference>
<dbReference type="FunFam" id="1.10.240.10:FF:000004">
    <property type="entry name" value="Tyrosine--tRNA ligase"/>
    <property type="match status" value="1"/>
</dbReference>
<dbReference type="GO" id="GO:0005524">
    <property type="term" value="F:ATP binding"/>
    <property type="evidence" value="ECO:0007669"/>
    <property type="project" value="UniProtKB-KW"/>
</dbReference>
<evidence type="ECO:0000256" key="9">
    <source>
        <dbReference type="ARBA" id="ARBA00022884"/>
    </source>
</evidence>
<proteinExistence type="inferred from homology"/>
<dbReference type="EC" id="6.1.1.1" evidence="15"/>
<dbReference type="OMA" id="RKIHMLA"/>